<dbReference type="InterPro" id="IPR003768">
    <property type="entry name" value="ScpA"/>
</dbReference>
<proteinExistence type="inferred from homology"/>
<dbReference type="PANTHER" id="PTHR33969">
    <property type="entry name" value="SEGREGATION AND CONDENSATION PROTEIN A"/>
    <property type="match status" value="1"/>
</dbReference>
<dbReference type="InterPro" id="IPR023093">
    <property type="entry name" value="ScpA-like_C"/>
</dbReference>
<reference evidence="1" key="1">
    <citation type="journal article" date="2015" name="Nature">
        <title>Complex archaea that bridge the gap between prokaryotes and eukaryotes.</title>
        <authorList>
            <person name="Spang A."/>
            <person name="Saw J.H."/>
            <person name="Jorgensen S.L."/>
            <person name="Zaremba-Niedzwiedzka K."/>
            <person name="Martijn J."/>
            <person name="Lind A.E."/>
            <person name="van Eijk R."/>
            <person name="Schleper C."/>
            <person name="Guy L."/>
            <person name="Ettema T.J."/>
        </authorList>
    </citation>
    <scope>NUCLEOTIDE SEQUENCE</scope>
</reference>
<protein>
    <recommendedName>
        <fullName evidence="2">Segregation and condensation protein A</fullName>
    </recommendedName>
</protein>
<name>A0A0F9RXQ9_9ZZZZ</name>
<comment type="caution">
    <text evidence="1">The sequence shown here is derived from an EMBL/GenBank/DDBJ whole genome shotgun (WGS) entry which is preliminary data.</text>
</comment>
<accession>A0A0F9RXQ9</accession>
<dbReference type="Gene3D" id="6.10.250.2410">
    <property type="match status" value="1"/>
</dbReference>
<dbReference type="Pfam" id="PF02616">
    <property type="entry name" value="SMC_ScpA"/>
    <property type="match status" value="1"/>
</dbReference>
<dbReference type="AlphaFoldDB" id="A0A0F9RXQ9"/>
<evidence type="ECO:0000313" key="1">
    <source>
        <dbReference type="EMBL" id="KKN29711.1"/>
    </source>
</evidence>
<sequence>MPYEVKLEQFEGPLDLLLSLISRKELDIYEISLADIADEYLGFIEKMKELNLEIASEFLLIAATLLEIKSRGLLPSEEAEAVENLSADEVKKALITKLVAYKKFKNVASYLKQSLEVGSKYHKREAELEERFVGLMPDFDEDINPAMMAEHLLHIIRVRHFATVNTEHISPLPLSVEEQVDYLLTELKDSPRKFKDLTNGYGRQEVIVTFLAVLELCKRSMVDVKQSGNFGELEIELLEETISA</sequence>
<dbReference type="Gene3D" id="1.10.10.580">
    <property type="entry name" value="Structural maintenance of chromosome 1. Chain E"/>
    <property type="match status" value="1"/>
</dbReference>
<dbReference type="EMBL" id="LAZR01002464">
    <property type="protein sequence ID" value="KKN29711.1"/>
    <property type="molecule type" value="Genomic_DNA"/>
</dbReference>
<gene>
    <name evidence="1" type="ORF">LCGC14_0841290</name>
</gene>
<organism evidence="1">
    <name type="scientific">marine sediment metagenome</name>
    <dbReference type="NCBI Taxonomy" id="412755"/>
    <lineage>
        <taxon>unclassified sequences</taxon>
        <taxon>metagenomes</taxon>
        <taxon>ecological metagenomes</taxon>
    </lineage>
</organism>
<evidence type="ECO:0008006" key="2">
    <source>
        <dbReference type="Google" id="ProtNLM"/>
    </source>
</evidence>
<dbReference type="HAMAP" id="MF_01805">
    <property type="entry name" value="ScpA"/>
    <property type="match status" value="1"/>
</dbReference>
<dbReference type="PANTHER" id="PTHR33969:SF2">
    <property type="entry name" value="SEGREGATION AND CONDENSATION PROTEIN A"/>
    <property type="match status" value="1"/>
</dbReference>